<dbReference type="KEGG" id="bcai:K788_0003222"/>
<name>A0A0P0RD59_9BURK</name>
<dbReference type="Proteomes" id="UP000019146">
    <property type="component" value="Chromosome 2"/>
</dbReference>
<dbReference type="InterPro" id="IPR000157">
    <property type="entry name" value="TIR_dom"/>
</dbReference>
<reference evidence="2 3" key="1">
    <citation type="journal article" date="2014" name="Genome Announc.">
        <title>Draft Genome Sequence of the Haloacid-Degrading Burkholderia caribensis Strain MBA4.</title>
        <authorList>
            <person name="Pan Y."/>
            <person name="Kong K.F."/>
            <person name="Tsang J.S."/>
        </authorList>
    </citation>
    <scope>NUCLEOTIDE SEQUENCE [LARGE SCALE GENOMIC DNA]</scope>
    <source>
        <strain evidence="2 3">MBA4</strain>
    </source>
</reference>
<dbReference type="Pfam" id="PF13676">
    <property type="entry name" value="TIR_2"/>
    <property type="match status" value="1"/>
</dbReference>
<dbReference type="GeneID" id="69970439"/>
<organism evidence="2 3">
    <name type="scientific">Paraburkholderia caribensis MBA4</name>
    <dbReference type="NCBI Taxonomy" id="1323664"/>
    <lineage>
        <taxon>Bacteria</taxon>
        <taxon>Pseudomonadati</taxon>
        <taxon>Pseudomonadota</taxon>
        <taxon>Betaproteobacteria</taxon>
        <taxon>Burkholderiales</taxon>
        <taxon>Burkholderiaceae</taxon>
        <taxon>Paraburkholderia</taxon>
    </lineage>
</organism>
<proteinExistence type="predicted"/>
<protein>
    <submittedName>
        <fullName evidence="2">TIR domain</fullName>
    </submittedName>
</protein>
<dbReference type="PROSITE" id="PS50104">
    <property type="entry name" value="TIR"/>
    <property type="match status" value="1"/>
</dbReference>
<dbReference type="RefSeq" id="WP_035989732.1">
    <property type="nucleotide sequence ID" value="NZ_CP012747.1"/>
</dbReference>
<dbReference type="EMBL" id="CP012747">
    <property type="protein sequence ID" value="ALL66482.1"/>
    <property type="molecule type" value="Genomic_DNA"/>
</dbReference>
<dbReference type="InterPro" id="IPR035897">
    <property type="entry name" value="Toll_tir_struct_dom_sf"/>
</dbReference>
<dbReference type="Gene3D" id="3.40.50.10140">
    <property type="entry name" value="Toll/interleukin-1 receptor homology (TIR) domain"/>
    <property type="match status" value="1"/>
</dbReference>
<evidence type="ECO:0000259" key="1">
    <source>
        <dbReference type="PROSITE" id="PS50104"/>
    </source>
</evidence>
<gene>
    <name evidence="2" type="ORF">K788_0003222</name>
</gene>
<accession>A0A0P0RD59</accession>
<sequence>MLDDFIKMAQALQKRPNDLFISYGHPDKPIVDTIVRWLQHSAGLKIWHDDIGGDASSRTTALLERGIGSSRGSLFILSTNWKASTWCEDEYNFALAERRCNDAFLVVAVRIDDVDIPPWFKLSNVLDFRQFDARSAAHLLRSLAPNPPVRLDNDQDVYLAGPWKNTSTVAKAAMDAMHKMGWRIIGDSPDHPHFKDALQRISSIINTSRGLAAVLLYDVTRPPIFASPYILDEVRIAHSHACPYLLFAEDGVQIPVDVCADAFGGSVIPLPNDNVSDREPYQQVLTDFDEELERRAHSDDHAYSFFATSLLAEQRDTDDLISVIERTSNMRCVLGQGMSDQHIQRAIIDRICRAAVVIADVSDNNRNSLIEAGVALGAGTDLHLLCRVPPDGSRKRRFMFEDREMNWYESPLERLGMVYRIARMYRRRVLIPH</sequence>
<dbReference type="GO" id="GO:0007165">
    <property type="term" value="P:signal transduction"/>
    <property type="evidence" value="ECO:0007669"/>
    <property type="project" value="InterPro"/>
</dbReference>
<dbReference type="SUPFAM" id="SSF52200">
    <property type="entry name" value="Toll/Interleukin receptor TIR domain"/>
    <property type="match status" value="1"/>
</dbReference>
<dbReference type="AlphaFoldDB" id="A0A0P0RD59"/>
<feature type="domain" description="TIR" evidence="1">
    <location>
        <begin position="15"/>
        <end position="170"/>
    </location>
</feature>
<evidence type="ECO:0000313" key="3">
    <source>
        <dbReference type="Proteomes" id="UP000019146"/>
    </source>
</evidence>
<evidence type="ECO:0000313" key="2">
    <source>
        <dbReference type="EMBL" id="ALL66482.1"/>
    </source>
</evidence>